<dbReference type="Pfam" id="PF06153">
    <property type="entry name" value="CdAMP_rec"/>
    <property type="match status" value="1"/>
</dbReference>
<accession>E6UHU0</accession>
<gene>
    <name evidence="1" type="ordered locus">Rumal_2758</name>
</gene>
<dbReference type="SUPFAM" id="SSF54913">
    <property type="entry name" value="GlnB-like"/>
    <property type="match status" value="1"/>
</dbReference>
<dbReference type="EMBL" id="CP002403">
    <property type="protein sequence ID" value="ADU23227.1"/>
    <property type="molecule type" value="Genomic_DNA"/>
</dbReference>
<dbReference type="PANTHER" id="PTHR38456">
    <property type="entry name" value="CYCLIC DI-AMP RECEPTOR A"/>
    <property type="match status" value="1"/>
</dbReference>
<protein>
    <recommendedName>
        <fullName evidence="3">Transcriptional regulator</fullName>
    </recommendedName>
</protein>
<reference evidence="1 2" key="1">
    <citation type="journal article" date="2011" name="J. Bacteriol.">
        <title>Complete genome of the cellulolytic ruminal bacterium Ruminococcus albus 7.</title>
        <authorList>
            <person name="Suen G."/>
            <person name="Stevenson D.M."/>
            <person name="Bruce D.C."/>
            <person name="Chertkov O."/>
            <person name="Copeland A."/>
            <person name="Cheng J.F."/>
            <person name="Detter C."/>
            <person name="Detter J.C."/>
            <person name="Goodwin L.A."/>
            <person name="Han C.S."/>
            <person name="Hauser L.J."/>
            <person name="Ivanova N.N."/>
            <person name="Kyrpides N.C."/>
            <person name="Land M.L."/>
            <person name="Lapidus A."/>
            <person name="Lucas S."/>
            <person name="Ovchinnikova G."/>
            <person name="Pitluck S."/>
            <person name="Tapia R."/>
            <person name="Woyke T."/>
            <person name="Boyum J."/>
            <person name="Mead D."/>
            <person name="Weimer P.J."/>
        </authorList>
    </citation>
    <scope>NUCLEOTIDE SEQUENCE [LARGE SCALE GENOMIC DNA]</scope>
    <source>
        <strain evidence="2">ATCC 27210 / DSM 20455 / JCM 14654 / NCDO 2250 / 7</strain>
    </source>
</reference>
<evidence type="ECO:0008006" key="3">
    <source>
        <dbReference type="Google" id="ProtNLM"/>
    </source>
</evidence>
<dbReference type="OrthoDB" id="9794275at2"/>
<evidence type="ECO:0000313" key="1">
    <source>
        <dbReference type="EMBL" id="ADU23227.1"/>
    </source>
</evidence>
<organism evidence="1 2">
    <name type="scientific">Ruminococcus albus (strain ATCC 27210 / DSM 20455 / JCM 14654 / NCDO 2250 / 7)</name>
    <dbReference type="NCBI Taxonomy" id="697329"/>
    <lineage>
        <taxon>Bacteria</taxon>
        <taxon>Bacillati</taxon>
        <taxon>Bacillota</taxon>
        <taxon>Clostridia</taxon>
        <taxon>Eubacteriales</taxon>
        <taxon>Oscillospiraceae</taxon>
        <taxon>Ruminococcus</taxon>
    </lineage>
</organism>
<sequence length="107" mass="11737">MKLVYAIVNNDDTYAVNKGLQKVGIRATKLSSTGGFLMAGNTTFMICCEDVQVDKVIEVLKEHSRKRKQFVPSSAVTEPNGERSVPVEVAIGGATIFVTDIERFEQV</sequence>
<proteinExistence type="predicted"/>
<evidence type="ECO:0000313" key="2">
    <source>
        <dbReference type="Proteomes" id="UP000006919"/>
    </source>
</evidence>
<dbReference type="HOGENOM" id="CLU_143974_1_0_9"/>
<dbReference type="InterPro" id="IPR015867">
    <property type="entry name" value="N-reg_PII/ATP_PRibTrfase_C"/>
</dbReference>
<dbReference type="PANTHER" id="PTHR38456:SF1">
    <property type="entry name" value="CYCLIC DI-AMP RECEPTOR A"/>
    <property type="match status" value="1"/>
</dbReference>
<dbReference type="STRING" id="697329.Rumal_2758"/>
<dbReference type="AlphaFoldDB" id="E6UHU0"/>
<dbReference type="InterPro" id="IPR010375">
    <property type="entry name" value="CdAMP_rec"/>
</dbReference>
<dbReference type="Proteomes" id="UP000006919">
    <property type="component" value="Chromosome"/>
</dbReference>
<dbReference type="InterPro" id="IPR011322">
    <property type="entry name" value="N-reg_PII-like_a/b"/>
</dbReference>
<dbReference type="KEGG" id="ral:Rumal_2758"/>
<dbReference type="RefSeq" id="WP_013499342.1">
    <property type="nucleotide sequence ID" value="NC_014833.1"/>
</dbReference>
<dbReference type="Gene3D" id="3.30.70.120">
    <property type="match status" value="1"/>
</dbReference>
<name>E6UHU0_RUMA7</name>
<dbReference type="eggNOG" id="COG3870">
    <property type="taxonomic scope" value="Bacteria"/>
</dbReference>